<dbReference type="EMBL" id="JAJSOF020000005">
    <property type="protein sequence ID" value="KAJ4447059.1"/>
    <property type="molecule type" value="Genomic_DNA"/>
</dbReference>
<gene>
    <name evidence="1" type="ORF">ANN_09048</name>
</gene>
<reference evidence="1 2" key="1">
    <citation type="journal article" date="2022" name="Allergy">
        <title>Genome assembly and annotation of Periplaneta americana reveal a comprehensive cockroach allergen profile.</title>
        <authorList>
            <person name="Wang L."/>
            <person name="Xiong Q."/>
            <person name="Saelim N."/>
            <person name="Wang L."/>
            <person name="Nong W."/>
            <person name="Wan A.T."/>
            <person name="Shi M."/>
            <person name="Liu X."/>
            <person name="Cao Q."/>
            <person name="Hui J.H.L."/>
            <person name="Sookrung N."/>
            <person name="Leung T.F."/>
            <person name="Tungtrongchitr A."/>
            <person name="Tsui S.K.W."/>
        </authorList>
    </citation>
    <scope>NUCLEOTIDE SEQUENCE [LARGE SCALE GENOMIC DNA]</scope>
    <source>
        <strain evidence="1">PWHHKU_190912</strain>
    </source>
</reference>
<organism evidence="1 2">
    <name type="scientific">Periplaneta americana</name>
    <name type="common">American cockroach</name>
    <name type="synonym">Blatta americana</name>
    <dbReference type="NCBI Taxonomy" id="6978"/>
    <lineage>
        <taxon>Eukaryota</taxon>
        <taxon>Metazoa</taxon>
        <taxon>Ecdysozoa</taxon>
        <taxon>Arthropoda</taxon>
        <taxon>Hexapoda</taxon>
        <taxon>Insecta</taxon>
        <taxon>Pterygota</taxon>
        <taxon>Neoptera</taxon>
        <taxon>Polyneoptera</taxon>
        <taxon>Dictyoptera</taxon>
        <taxon>Blattodea</taxon>
        <taxon>Blattoidea</taxon>
        <taxon>Blattidae</taxon>
        <taxon>Blattinae</taxon>
        <taxon>Periplaneta</taxon>
    </lineage>
</organism>
<proteinExistence type="predicted"/>
<protein>
    <submittedName>
        <fullName evidence="1">Uncharacterized protein</fullName>
    </submittedName>
</protein>
<sequence length="178" mass="20730">MKRLVYETPIDTAEDLVARVVEAAHVIRDNVGLFERCRYSIVRRLAYYVKDTDLSNEDQNQLLTKYADGFCRIHADVNLLLGCRIGTRNILLRIINKIDKIYIKISMIASNIYTRIKAKKNNTHNTFSSVAHGIYFVRDRAYLLVFRTEPIRENRKQRLLPPPGLEFDDTGVKHKSLY</sequence>
<accession>A0ABQ8TKR1</accession>
<comment type="caution">
    <text evidence="1">The sequence shown here is derived from an EMBL/GenBank/DDBJ whole genome shotgun (WGS) entry which is preliminary data.</text>
</comment>
<name>A0ABQ8TKR1_PERAM</name>
<keyword evidence="2" id="KW-1185">Reference proteome</keyword>
<evidence type="ECO:0000313" key="1">
    <source>
        <dbReference type="EMBL" id="KAJ4447059.1"/>
    </source>
</evidence>
<evidence type="ECO:0000313" key="2">
    <source>
        <dbReference type="Proteomes" id="UP001148838"/>
    </source>
</evidence>
<dbReference type="Proteomes" id="UP001148838">
    <property type="component" value="Unassembled WGS sequence"/>
</dbReference>